<comment type="subunit">
    <text evidence="15">Interacts with GNAQ. Does not interact with GNAI1 and GNAI3. Interacts with EIF2B5. Interacts with PRKG1 (isoform alpha).</text>
</comment>
<evidence type="ECO:0000259" key="17">
    <source>
        <dbReference type="PROSITE" id="PS50132"/>
    </source>
</evidence>
<dbReference type="AlphaFoldDB" id="A0A7N5JXC7"/>
<keyword evidence="6" id="KW-1003">Cell membrane</keyword>
<dbReference type="GO" id="GO:0005730">
    <property type="term" value="C:nucleolus"/>
    <property type="evidence" value="ECO:0007669"/>
    <property type="project" value="UniProtKB-SubCell"/>
</dbReference>
<evidence type="ECO:0000256" key="2">
    <source>
        <dbReference type="ARBA" id="ARBA00004496"/>
    </source>
</evidence>
<evidence type="ECO:0000256" key="7">
    <source>
        <dbReference type="ARBA" id="ARBA00022490"/>
    </source>
</evidence>
<reference evidence="18 19" key="1">
    <citation type="journal article" date="2010" name="Nature">
        <title>The sequence and de novo assembly of the giant panda genome.</title>
        <authorList>
            <person name="Li R."/>
            <person name="Fan W."/>
            <person name="Tian G."/>
            <person name="Zhu H."/>
            <person name="He L."/>
            <person name="Cai J."/>
            <person name="Huang Q."/>
            <person name="Cai Q."/>
            <person name="Li B."/>
            <person name="Bai Y."/>
            <person name="Zhang Z."/>
            <person name="Zhang Y."/>
            <person name="Wang W."/>
            <person name="Li J."/>
            <person name="Wei F."/>
            <person name="Li H."/>
            <person name="Jian M."/>
            <person name="Li J."/>
            <person name="Zhang Z."/>
            <person name="Nielsen R."/>
            <person name="Li D."/>
            <person name="Gu W."/>
            <person name="Yang Z."/>
            <person name="Xuan Z."/>
            <person name="Ryder O.A."/>
            <person name="Leung F.C."/>
            <person name="Zhou Y."/>
            <person name="Cao J."/>
            <person name="Sun X."/>
            <person name="Fu Y."/>
            <person name="Fang X."/>
            <person name="Guo X."/>
            <person name="Wang B."/>
            <person name="Hou R."/>
            <person name="Shen F."/>
            <person name="Mu B."/>
            <person name="Ni P."/>
            <person name="Lin R."/>
            <person name="Qian W."/>
            <person name="Wang G."/>
            <person name="Yu C."/>
            <person name="Nie W."/>
            <person name="Wang J."/>
            <person name="Wu Z."/>
            <person name="Liang H."/>
            <person name="Min J."/>
            <person name="Wu Q."/>
            <person name="Cheng S."/>
            <person name="Ruan J."/>
            <person name="Wang M."/>
            <person name="Shi Z."/>
            <person name="Wen M."/>
            <person name="Liu B."/>
            <person name="Ren X."/>
            <person name="Zheng H."/>
            <person name="Dong D."/>
            <person name="Cook K."/>
            <person name="Shan G."/>
            <person name="Zhang H."/>
            <person name="Kosiol C."/>
            <person name="Xie X."/>
            <person name="Lu Z."/>
            <person name="Zheng H."/>
            <person name="Li Y."/>
            <person name="Steiner C.C."/>
            <person name="Lam T.T."/>
            <person name="Lin S."/>
            <person name="Zhang Q."/>
            <person name="Li G."/>
            <person name="Tian J."/>
            <person name="Gong T."/>
            <person name="Liu H."/>
            <person name="Zhang D."/>
            <person name="Fang L."/>
            <person name="Ye C."/>
            <person name="Zhang J."/>
            <person name="Hu W."/>
            <person name="Xu A."/>
            <person name="Ren Y."/>
            <person name="Zhang G."/>
            <person name="Bruford M.W."/>
            <person name="Li Q."/>
            <person name="Ma L."/>
            <person name="Guo Y."/>
            <person name="An N."/>
            <person name="Hu Y."/>
            <person name="Zheng Y."/>
            <person name="Shi Y."/>
            <person name="Li Z."/>
            <person name="Liu Q."/>
            <person name="Chen Y."/>
            <person name="Zhao J."/>
            <person name="Qu N."/>
            <person name="Zhao S."/>
            <person name="Tian F."/>
            <person name="Wang X."/>
            <person name="Wang H."/>
            <person name="Xu L."/>
            <person name="Liu X."/>
            <person name="Vinar T."/>
            <person name="Wang Y."/>
            <person name="Lam T.W."/>
            <person name="Yiu S.M."/>
            <person name="Liu S."/>
            <person name="Zhang H."/>
            <person name="Li D."/>
            <person name="Huang Y."/>
            <person name="Wang X."/>
            <person name="Yang G."/>
            <person name="Jiang Z."/>
            <person name="Wang J."/>
            <person name="Qin N."/>
            <person name="Li L."/>
            <person name="Li J."/>
            <person name="Bolund L."/>
            <person name="Kristiansen K."/>
            <person name="Wong G.K."/>
            <person name="Olson M."/>
            <person name="Zhang X."/>
            <person name="Li S."/>
            <person name="Yang H."/>
            <person name="Wang J."/>
            <person name="Wang J."/>
        </authorList>
    </citation>
    <scope>NUCLEOTIDE SEQUENCE [LARGE SCALE GENOMIC DNA]</scope>
</reference>
<name>A0A7N5JXC7_AILME</name>
<accession>A0A7N5JXC7</accession>
<gene>
    <name evidence="18" type="primary">RGS2</name>
</gene>
<dbReference type="Ensembl" id="ENSAMET00000047918.1">
    <property type="protein sequence ID" value="ENSAMEP00000031851.1"/>
    <property type="gene ID" value="ENSAMEG00000030281.1"/>
</dbReference>
<dbReference type="GO" id="GO:0009968">
    <property type="term" value="P:negative regulation of signal transduction"/>
    <property type="evidence" value="ECO:0007669"/>
    <property type="project" value="UniProtKB-KW"/>
</dbReference>
<evidence type="ECO:0000256" key="12">
    <source>
        <dbReference type="ARBA" id="ARBA00023242"/>
    </source>
</evidence>
<dbReference type="InterPro" id="IPR034947">
    <property type="entry name" value="RGS2_RGS"/>
</dbReference>
<dbReference type="GO" id="GO:0005737">
    <property type="term" value="C:cytoplasm"/>
    <property type="evidence" value="ECO:0007669"/>
    <property type="project" value="UniProtKB-SubCell"/>
</dbReference>
<evidence type="ECO:0000256" key="1">
    <source>
        <dbReference type="ARBA" id="ARBA00004236"/>
    </source>
</evidence>
<keyword evidence="5" id="KW-0343">GTPase activation</keyword>
<dbReference type="PANTHER" id="PTHR10845:SF43">
    <property type="entry name" value="REGULATOR OF G-PROTEIN SIGNALING 2"/>
    <property type="match status" value="1"/>
</dbReference>
<keyword evidence="11" id="KW-0472">Membrane</keyword>
<dbReference type="Gene3D" id="1.10.167.10">
    <property type="entry name" value="Regulator of G-protein Signalling 4, domain 2"/>
    <property type="match status" value="1"/>
</dbReference>
<dbReference type="InterPro" id="IPR044926">
    <property type="entry name" value="RGS_subdomain_2"/>
</dbReference>
<evidence type="ECO:0000256" key="5">
    <source>
        <dbReference type="ARBA" id="ARBA00022468"/>
    </source>
</evidence>
<evidence type="ECO:0000256" key="11">
    <source>
        <dbReference type="ARBA" id="ARBA00023136"/>
    </source>
</evidence>
<evidence type="ECO:0000256" key="10">
    <source>
        <dbReference type="ARBA" id="ARBA00022845"/>
    </source>
</evidence>
<keyword evidence="7" id="KW-0963">Cytoplasm</keyword>
<dbReference type="Gene3D" id="1.10.196.10">
    <property type="match status" value="2"/>
</dbReference>
<comment type="subcellular location">
    <subcellularLocation>
        <location evidence="1">Cell membrane</location>
    </subcellularLocation>
    <subcellularLocation>
        <location evidence="2">Cytoplasm</location>
    </subcellularLocation>
    <subcellularLocation>
        <location evidence="3">Nucleus</location>
        <location evidence="3">Nucleolus</location>
    </subcellularLocation>
</comment>
<protein>
    <recommendedName>
        <fullName evidence="4">Regulator of G-protein signaling 2</fullName>
    </recommendedName>
</protein>
<evidence type="ECO:0000256" key="16">
    <source>
        <dbReference type="SAM" id="MobiDB-lite"/>
    </source>
</evidence>
<dbReference type="InterPro" id="IPR016137">
    <property type="entry name" value="RGS"/>
</dbReference>
<keyword evidence="19" id="KW-1185">Reference proteome</keyword>
<feature type="region of interest" description="Disordered" evidence="16">
    <location>
        <begin position="228"/>
        <end position="250"/>
    </location>
</feature>
<comment type="function">
    <text evidence="14">Regulates G protein-coupled receptor signaling cascades. Inhibits signal transduction by increasing the GTPase activity of G protein alpha subunits, thereby driving them into their inactive GDP-bound form. It is involved in the negative regulation of the angiotensin-activated signaling pathway. Plays a role in the regulation of blood pressure in response to signaling via G protein-coupled receptors and GNAQ. Plays a role in regulating the constriction and relaxation of vascular smooth muscle. Binds EIF2B5 and blocks its activity, thereby inhibiting the translation of mRNA into protein.</text>
</comment>
<organism evidence="18 19">
    <name type="scientific">Ailuropoda melanoleuca</name>
    <name type="common">Giant panda</name>
    <dbReference type="NCBI Taxonomy" id="9646"/>
    <lineage>
        <taxon>Eukaryota</taxon>
        <taxon>Metazoa</taxon>
        <taxon>Chordata</taxon>
        <taxon>Craniata</taxon>
        <taxon>Vertebrata</taxon>
        <taxon>Euteleostomi</taxon>
        <taxon>Mammalia</taxon>
        <taxon>Eutheria</taxon>
        <taxon>Laurasiatheria</taxon>
        <taxon>Carnivora</taxon>
        <taxon>Caniformia</taxon>
        <taxon>Ursidae</taxon>
        <taxon>Ailuropoda</taxon>
    </lineage>
</organism>
<evidence type="ECO:0000256" key="15">
    <source>
        <dbReference type="ARBA" id="ARBA00046536"/>
    </source>
</evidence>
<dbReference type="GeneTree" id="ENSGT00940000157937"/>
<evidence type="ECO:0000256" key="6">
    <source>
        <dbReference type="ARBA" id="ARBA00022475"/>
    </source>
</evidence>
<evidence type="ECO:0000256" key="14">
    <source>
        <dbReference type="ARBA" id="ARBA00045332"/>
    </source>
</evidence>
<proteinExistence type="predicted"/>
<feature type="domain" description="RGS" evidence="17">
    <location>
        <begin position="262"/>
        <end position="378"/>
    </location>
</feature>
<dbReference type="SMART" id="SM00315">
    <property type="entry name" value="RGS"/>
    <property type="match status" value="1"/>
</dbReference>
<dbReference type="Proteomes" id="UP000008912">
    <property type="component" value="Unassembled WGS sequence"/>
</dbReference>
<dbReference type="PANTHER" id="PTHR10845">
    <property type="entry name" value="REGULATOR OF G PROTEIN SIGNALING"/>
    <property type="match status" value="1"/>
</dbReference>
<dbReference type="FunFam" id="1.10.167.10:FF:000001">
    <property type="entry name" value="Putative regulator of g-protein signaling 12"/>
    <property type="match status" value="1"/>
</dbReference>
<keyword evidence="8" id="KW-0597">Phosphoprotein</keyword>
<dbReference type="FunFam" id="1.10.196.10:FF:000001">
    <property type="entry name" value="Regulator of G-protein signaling 8"/>
    <property type="match status" value="1"/>
</dbReference>
<evidence type="ECO:0000256" key="9">
    <source>
        <dbReference type="ARBA" id="ARBA00022700"/>
    </source>
</evidence>
<dbReference type="InParanoid" id="A0A7N5JXC7"/>
<feature type="region of interest" description="Disordered" evidence="16">
    <location>
        <begin position="191"/>
        <end position="212"/>
    </location>
</feature>
<sequence>MWGGKRARPQKKGGGGKTLIQNKVTAVWFARIKFSPAGNQHSPSLLSVGEGRRGQAQPTLAPSLRRGRHSWTKVAGRGPKRGFSVRSHTKPRKPLRLVRVRTKQRPQTSADLASRPFGGARDCRRPGLAPPPCPSATDQSVPSRGGTGGVRSRPRPTTSNKCGGARPAANSCGSSRRRIMQSAMFLAVQHDCGSMDKNSGNSPKSEEKREKMKRTLLKDWKTRLSYFLQNSSSPGKPKNGKKSKQQTFIKPSPEEAQLWSEAFDELLASKYGLAAFRAFLKSEFCEENIEFWLACEDFKKTKSPQKLSSKARKIYTDFIEKEAPKEINIDFQTKTLIAQNIQEATSGCFTTAQKRVYSLMENNSYPRFLESEFYQDLCKKPQMATEPHAT</sequence>
<dbReference type="SUPFAM" id="SSF48097">
    <property type="entry name" value="Regulator of G-protein signaling, RGS"/>
    <property type="match status" value="1"/>
</dbReference>
<feature type="compositionally biased region" description="Basic residues" evidence="16">
    <location>
        <begin position="87"/>
        <end position="104"/>
    </location>
</feature>
<keyword evidence="10" id="KW-0810">Translation regulation</keyword>
<evidence type="ECO:0000256" key="4">
    <source>
        <dbReference type="ARBA" id="ARBA00020119"/>
    </source>
</evidence>
<dbReference type="GO" id="GO:0006417">
    <property type="term" value="P:regulation of translation"/>
    <property type="evidence" value="ECO:0007669"/>
    <property type="project" value="UniProtKB-KW"/>
</dbReference>
<dbReference type="GO" id="GO:0005886">
    <property type="term" value="C:plasma membrane"/>
    <property type="evidence" value="ECO:0007669"/>
    <property type="project" value="UniProtKB-SubCell"/>
</dbReference>
<feature type="region of interest" description="Disordered" evidence="16">
    <location>
        <begin position="39"/>
        <end position="176"/>
    </location>
</feature>
<evidence type="ECO:0000256" key="13">
    <source>
        <dbReference type="ARBA" id="ARBA00023306"/>
    </source>
</evidence>
<keyword evidence="13" id="KW-0131">Cell cycle</keyword>
<reference evidence="18" key="3">
    <citation type="submission" date="2025-09" db="UniProtKB">
        <authorList>
            <consortium name="Ensembl"/>
        </authorList>
    </citation>
    <scope>IDENTIFICATION</scope>
</reference>
<evidence type="ECO:0000313" key="19">
    <source>
        <dbReference type="Proteomes" id="UP000008912"/>
    </source>
</evidence>
<reference evidence="18" key="2">
    <citation type="submission" date="2025-08" db="UniProtKB">
        <authorList>
            <consortium name="Ensembl"/>
        </authorList>
    </citation>
    <scope>IDENTIFICATION</scope>
</reference>
<dbReference type="Pfam" id="PF00615">
    <property type="entry name" value="RGS"/>
    <property type="match status" value="1"/>
</dbReference>
<dbReference type="InterPro" id="IPR036305">
    <property type="entry name" value="RGS_sf"/>
</dbReference>
<evidence type="ECO:0000256" key="3">
    <source>
        <dbReference type="ARBA" id="ARBA00004604"/>
    </source>
</evidence>
<keyword evidence="9" id="KW-0734">Signal transduction inhibitor</keyword>
<dbReference type="PRINTS" id="PR01301">
    <property type="entry name" value="RGSPROTEIN"/>
</dbReference>
<dbReference type="GO" id="GO:0005096">
    <property type="term" value="F:GTPase activator activity"/>
    <property type="evidence" value="ECO:0007669"/>
    <property type="project" value="UniProtKB-KW"/>
</dbReference>
<keyword evidence="12" id="KW-0539">Nucleus</keyword>
<dbReference type="CDD" id="cd08709">
    <property type="entry name" value="RGS_RGS2"/>
    <property type="match status" value="1"/>
</dbReference>
<dbReference type="InterPro" id="IPR024066">
    <property type="entry name" value="RGS_subdom1/3"/>
</dbReference>
<dbReference type="PROSITE" id="PS50132">
    <property type="entry name" value="RGS"/>
    <property type="match status" value="1"/>
</dbReference>
<evidence type="ECO:0000256" key="8">
    <source>
        <dbReference type="ARBA" id="ARBA00022553"/>
    </source>
</evidence>
<evidence type="ECO:0000313" key="18">
    <source>
        <dbReference type="Ensembl" id="ENSAMEP00000031851.1"/>
    </source>
</evidence>